<accession>A0A0A8VEX2</accession>
<gene>
    <name evidence="1" type="ORF">CSF007_3775</name>
    <name evidence="2" type="ORF">NCTC10476_01354</name>
</gene>
<keyword evidence="3" id="KW-1185">Reference proteome</keyword>
<reference evidence="2 3" key="2">
    <citation type="submission" date="2018-06" db="EMBL/GenBank/DDBJ databases">
        <authorList>
            <consortium name="Pathogen Informatics"/>
            <person name="Doyle S."/>
        </authorList>
    </citation>
    <scope>NUCLEOTIDE SEQUENCE [LARGE SCALE GENOMIC DNA]</scope>
    <source>
        <strain evidence="2 3">NCTC10476</strain>
    </source>
</reference>
<name>A0A0A8VEX2_YERRU</name>
<evidence type="ECO:0000313" key="3">
    <source>
        <dbReference type="Proteomes" id="UP000255169"/>
    </source>
</evidence>
<proteinExistence type="predicted"/>
<organism evidence="1">
    <name type="scientific">Yersinia ruckeri</name>
    <dbReference type="NCBI Taxonomy" id="29486"/>
    <lineage>
        <taxon>Bacteria</taxon>
        <taxon>Pseudomonadati</taxon>
        <taxon>Pseudomonadota</taxon>
        <taxon>Gammaproteobacteria</taxon>
        <taxon>Enterobacterales</taxon>
        <taxon>Yersiniaceae</taxon>
        <taxon>Yersinia</taxon>
    </lineage>
</organism>
<dbReference type="EMBL" id="UHJG01000001">
    <property type="protein sequence ID" value="SUQ00081.1"/>
    <property type="molecule type" value="Genomic_DNA"/>
</dbReference>
<reference evidence="1" key="1">
    <citation type="journal article" date="2015" name="Genome Announc.">
        <title>Complete Genome Sequence of Yersinia ruckeri Strain CSF007-82, Etiologic Agent of Red Mouth Disease in Salmonid Fish.</title>
        <authorList>
            <person name="Nelson M.C."/>
            <person name="LaPatra S.E."/>
            <person name="Welch T.J."/>
            <person name="Graf J."/>
        </authorList>
    </citation>
    <scope>NUCLEOTIDE SEQUENCE</scope>
    <source>
        <strain evidence="1">CSF007-82</strain>
    </source>
</reference>
<sequence length="39" mass="4496">MSADNNLLAHKVAQEKVLIKNTVIKADDYHRRIISYAKK</sequence>
<dbReference type="AlphaFoldDB" id="A0A0A8VEX2"/>
<protein>
    <submittedName>
        <fullName evidence="1">Uncharacterized protein</fullName>
    </submittedName>
</protein>
<evidence type="ECO:0000313" key="1">
    <source>
        <dbReference type="EMBL" id="CEK26534.1"/>
    </source>
</evidence>
<dbReference type="EMBL" id="LN681231">
    <property type="protein sequence ID" value="CEK26534.1"/>
    <property type="molecule type" value="Genomic_DNA"/>
</dbReference>
<dbReference type="Proteomes" id="UP000255169">
    <property type="component" value="Unassembled WGS sequence"/>
</dbReference>
<evidence type="ECO:0000313" key="2">
    <source>
        <dbReference type="EMBL" id="SUQ00081.1"/>
    </source>
</evidence>